<name>A0A9W6GW33_9HYPH</name>
<evidence type="ECO:0000313" key="2">
    <source>
        <dbReference type="Proteomes" id="UP001144323"/>
    </source>
</evidence>
<gene>
    <name evidence="1" type="ORF">LMG27198_29070</name>
</gene>
<dbReference type="Proteomes" id="UP001144323">
    <property type="component" value="Unassembled WGS sequence"/>
</dbReference>
<sequence length="199" mass="21361">MIEEVIDDPIVNQPGVAPVEGQEESLFPSLSVIHETLQQLQELAPDFYSAVQQCINESGFHPDYHDALAMLTSAYLLLSETEPGSNDFAVKLSAAFGEAVFMCEVLKDYMPDENDPVIIGNALKFAAYAIISEQDASAELVALAHAKSVESQRGWSLGALADSFFSGITIITTIKITTMAVDKHLGRGHAATQNKSGSG</sequence>
<comment type="caution">
    <text evidence="1">The sequence shown here is derived from an EMBL/GenBank/DDBJ whole genome shotgun (WGS) entry which is preliminary data.</text>
</comment>
<dbReference type="AlphaFoldDB" id="A0A9W6GW33"/>
<organism evidence="1 2">
    <name type="scientific">Methylocystis echinoides</name>
    <dbReference type="NCBI Taxonomy" id="29468"/>
    <lineage>
        <taxon>Bacteria</taxon>
        <taxon>Pseudomonadati</taxon>
        <taxon>Pseudomonadota</taxon>
        <taxon>Alphaproteobacteria</taxon>
        <taxon>Hyphomicrobiales</taxon>
        <taxon>Methylocystaceae</taxon>
        <taxon>Methylocystis</taxon>
    </lineage>
</organism>
<proteinExistence type="predicted"/>
<dbReference type="EMBL" id="BSEC01000001">
    <property type="protein sequence ID" value="GLI93915.1"/>
    <property type="molecule type" value="Genomic_DNA"/>
</dbReference>
<reference evidence="1" key="1">
    <citation type="journal article" date="2023" name="Int. J. Syst. Evol. Microbiol.">
        <title>Methylocystis iwaonis sp. nov., a type II methane-oxidizing bacterium from surface soil of a rice paddy field in Japan, and emended description of the genus Methylocystis (ex Whittenbury et al. 1970) Bowman et al. 1993.</title>
        <authorList>
            <person name="Kaise H."/>
            <person name="Sawadogo J.B."/>
            <person name="Alam M.S."/>
            <person name="Ueno C."/>
            <person name="Dianou D."/>
            <person name="Shinjo R."/>
            <person name="Asakawa S."/>
        </authorList>
    </citation>
    <scope>NUCLEOTIDE SEQUENCE</scope>
    <source>
        <strain evidence="1">LMG27198</strain>
    </source>
</reference>
<evidence type="ECO:0000313" key="1">
    <source>
        <dbReference type="EMBL" id="GLI93915.1"/>
    </source>
</evidence>
<accession>A0A9W6GW33</accession>
<protein>
    <submittedName>
        <fullName evidence="1">Uncharacterized protein</fullName>
    </submittedName>
</protein>
<keyword evidence="2" id="KW-1185">Reference proteome</keyword>